<evidence type="ECO:0000313" key="1">
    <source>
        <dbReference type="EMBL" id="CAB5218693.1"/>
    </source>
</evidence>
<reference evidence="1" key="1">
    <citation type="submission" date="2020-05" db="EMBL/GenBank/DDBJ databases">
        <authorList>
            <person name="Chiriac C."/>
            <person name="Salcher M."/>
            <person name="Ghai R."/>
            <person name="Kavagutti S V."/>
        </authorList>
    </citation>
    <scope>NUCLEOTIDE SEQUENCE</scope>
</reference>
<dbReference type="EMBL" id="LR798261">
    <property type="protein sequence ID" value="CAB5218693.1"/>
    <property type="molecule type" value="Genomic_DNA"/>
</dbReference>
<name>A0A6J7WTW5_9CAUD</name>
<sequence>MNTLLISRLAEQAKNNVEQNKHQVDEWIHEYNQQFAKLIVQRCISEVAVMGVHHYENADINWSCATINNNIKEIFGVRCE</sequence>
<proteinExistence type="predicted"/>
<accession>A0A6J7WTW5</accession>
<gene>
    <name evidence="1" type="ORF">UFOVP218_60</name>
</gene>
<organism evidence="1">
    <name type="scientific">uncultured Caudovirales phage</name>
    <dbReference type="NCBI Taxonomy" id="2100421"/>
    <lineage>
        <taxon>Viruses</taxon>
        <taxon>Duplodnaviria</taxon>
        <taxon>Heunggongvirae</taxon>
        <taxon>Uroviricota</taxon>
        <taxon>Caudoviricetes</taxon>
        <taxon>Peduoviridae</taxon>
        <taxon>Maltschvirus</taxon>
        <taxon>Maltschvirus maltsch</taxon>
    </lineage>
</organism>
<protein>
    <submittedName>
        <fullName evidence="1">Uncharacterized protein</fullName>
    </submittedName>
</protein>